<organism evidence="5 6">
    <name type="scientific">Paenibacillus hemerocallicola</name>
    <dbReference type="NCBI Taxonomy" id="1172614"/>
    <lineage>
        <taxon>Bacteria</taxon>
        <taxon>Bacillati</taxon>
        <taxon>Bacillota</taxon>
        <taxon>Bacilli</taxon>
        <taxon>Bacillales</taxon>
        <taxon>Paenibacillaceae</taxon>
        <taxon>Paenibacillus</taxon>
    </lineage>
</organism>
<protein>
    <submittedName>
        <fullName evidence="5">GntR family transcriptional regulator</fullName>
    </submittedName>
</protein>
<keyword evidence="3" id="KW-0804">Transcription</keyword>
<comment type="caution">
    <text evidence="5">The sequence shown here is derived from an EMBL/GenBank/DDBJ whole genome shotgun (WGS) entry which is preliminary data.</text>
</comment>
<dbReference type="Gene3D" id="3.40.1410.10">
    <property type="entry name" value="Chorismate lyase-like"/>
    <property type="match status" value="1"/>
</dbReference>
<dbReference type="GO" id="GO:0003677">
    <property type="term" value="F:DNA binding"/>
    <property type="evidence" value="ECO:0007669"/>
    <property type="project" value="UniProtKB-KW"/>
</dbReference>
<dbReference type="AlphaFoldDB" id="A0A5C4SXB6"/>
<evidence type="ECO:0000256" key="3">
    <source>
        <dbReference type="ARBA" id="ARBA00023163"/>
    </source>
</evidence>
<feature type="domain" description="HTH gntR-type" evidence="4">
    <location>
        <begin position="10"/>
        <end position="78"/>
    </location>
</feature>
<keyword evidence="2" id="KW-0238">DNA-binding</keyword>
<dbReference type="SMART" id="SM00866">
    <property type="entry name" value="UTRA"/>
    <property type="match status" value="1"/>
</dbReference>
<evidence type="ECO:0000256" key="1">
    <source>
        <dbReference type="ARBA" id="ARBA00023015"/>
    </source>
</evidence>
<evidence type="ECO:0000256" key="2">
    <source>
        <dbReference type="ARBA" id="ARBA00023125"/>
    </source>
</evidence>
<dbReference type="InterPro" id="IPR050679">
    <property type="entry name" value="Bact_HTH_transcr_reg"/>
</dbReference>
<evidence type="ECO:0000313" key="5">
    <source>
        <dbReference type="EMBL" id="TNJ59291.1"/>
    </source>
</evidence>
<accession>A0A5C4SXB6</accession>
<dbReference type="Gene3D" id="1.10.10.10">
    <property type="entry name" value="Winged helix-like DNA-binding domain superfamily/Winged helix DNA-binding domain"/>
    <property type="match status" value="1"/>
</dbReference>
<keyword evidence="6" id="KW-1185">Reference proteome</keyword>
<dbReference type="Pfam" id="PF00392">
    <property type="entry name" value="GntR"/>
    <property type="match status" value="1"/>
</dbReference>
<dbReference type="CDD" id="cd07377">
    <property type="entry name" value="WHTH_GntR"/>
    <property type="match status" value="1"/>
</dbReference>
<dbReference type="InterPro" id="IPR036390">
    <property type="entry name" value="WH_DNA-bd_sf"/>
</dbReference>
<keyword evidence="1" id="KW-0805">Transcription regulation</keyword>
<dbReference type="PANTHER" id="PTHR44846:SF1">
    <property type="entry name" value="MANNOSYL-D-GLYCERATE TRANSPORT_METABOLISM SYSTEM REPRESSOR MNGR-RELATED"/>
    <property type="match status" value="1"/>
</dbReference>
<dbReference type="GO" id="GO:0003700">
    <property type="term" value="F:DNA-binding transcription factor activity"/>
    <property type="evidence" value="ECO:0007669"/>
    <property type="project" value="InterPro"/>
</dbReference>
<dbReference type="RefSeq" id="WP_139607386.1">
    <property type="nucleotide sequence ID" value="NZ_VDCQ01000094.1"/>
</dbReference>
<dbReference type="Pfam" id="PF07702">
    <property type="entry name" value="UTRA"/>
    <property type="match status" value="1"/>
</dbReference>
<dbReference type="EMBL" id="VDCQ01000094">
    <property type="protein sequence ID" value="TNJ59291.1"/>
    <property type="molecule type" value="Genomic_DNA"/>
</dbReference>
<dbReference type="PROSITE" id="PS50949">
    <property type="entry name" value="HTH_GNTR"/>
    <property type="match status" value="1"/>
</dbReference>
<dbReference type="InterPro" id="IPR028978">
    <property type="entry name" value="Chorismate_lyase_/UTRA_dom_sf"/>
</dbReference>
<sequence>MQTVHKERKMPRYVEIADLLQEEIENGKYGVNAKMCSESELCRRFRVNRYMLRQSLELLQNMGLIRSHQGKGYYVCEKPLDIRYTITPAMRFSDVMRKLGCTPSARLLRQEKAQPPEHVARALQMDTGEQAYRLEILRYADGIPLTWNVTWLPEAFVPGLPAHLEQEPFQSLYATLESVYRMQLTRIWSTFQAVYPSAQEAGVLHISPNTNLLHIESVMRDEEMRLVEFTSAKYRGDLCQVSIHF</sequence>
<dbReference type="GO" id="GO:0045892">
    <property type="term" value="P:negative regulation of DNA-templated transcription"/>
    <property type="evidence" value="ECO:0007669"/>
    <property type="project" value="TreeGrafter"/>
</dbReference>
<dbReference type="Proteomes" id="UP000307943">
    <property type="component" value="Unassembled WGS sequence"/>
</dbReference>
<gene>
    <name evidence="5" type="ORF">FE784_37460</name>
</gene>
<dbReference type="PANTHER" id="PTHR44846">
    <property type="entry name" value="MANNOSYL-D-GLYCERATE TRANSPORT/METABOLISM SYSTEM REPRESSOR MNGR-RELATED"/>
    <property type="match status" value="1"/>
</dbReference>
<proteinExistence type="predicted"/>
<evidence type="ECO:0000313" key="6">
    <source>
        <dbReference type="Proteomes" id="UP000307943"/>
    </source>
</evidence>
<dbReference type="OrthoDB" id="457376at2"/>
<dbReference type="InterPro" id="IPR036388">
    <property type="entry name" value="WH-like_DNA-bd_sf"/>
</dbReference>
<name>A0A5C4SXB6_9BACL</name>
<dbReference type="InterPro" id="IPR000524">
    <property type="entry name" value="Tscrpt_reg_HTH_GntR"/>
</dbReference>
<dbReference type="SUPFAM" id="SSF46785">
    <property type="entry name" value="Winged helix' DNA-binding domain"/>
    <property type="match status" value="1"/>
</dbReference>
<reference evidence="5 6" key="1">
    <citation type="submission" date="2019-05" db="EMBL/GenBank/DDBJ databases">
        <title>We sequenced the genome of Paenibacillus hemerocallicola KCTC 33185 for further insight into its adaptation and study the phylogeny of Paenibacillus.</title>
        <authorList>
            <person name="Narsing Rao M.P."/>
        </authorList>
    </citation>
    <scope>NUCLEOTIDE SEQUENCE [LARGE SCALE GENOMIC DNA]</scope>
    <source>
        <strain evidence="5 6">KCTC 33185</strain>
    </source>
</reference>
<dbReference type="InterPro" id="IPR011663">
    <property type="entry name" value="UTRA"/>
</dbReference>
<dbReference type="SUPFAM" id="SSF64288">
    <property type="entry name" value="Chorismate lyase-like"/>
    <property type="match status" value="1"/>
</dbReference>
<evidence type="ECO:0000259" key="4">
    <source>
        <dbReference type="PROSITE" id="PS50949"/>
    </source>
</evidence>
<dbReference type="SMART" id="SM00345">
    <property type="entry name" value="HTH_GNTR"/>
    <property type="match status" value="1"/>
</dbReference>